<dbReference type="EMBL" id="UINC01017624">
    <property type="protein sequence ID" value="SVA73283.1"/>
    <property type="molecule type" value="Genomic_DNA"/>
</dbReference>
<proteinExistence type="predicted"/>
<protein>
    <submittedName>
        <fullName evidence="1">Uncharacterized protein</fullName>
    </submittedName>
</protein>
<evidence type="ECO:0000313" key="1">
    <source>
        <dbReference type="EMBL" id="SVA73283.1"/>
    </source>
</evidence>
<accession>A0A381Y9X6</accession>
<organism evidence="1">
    <name type="scientific">marine metagenome</name>
    <dbReference type="NCBI Taxonomy" id="408172"/>
    <lineage>
        <taxon>unclassified sequences</taxon>
        <taxon>metagenomes</taxon>
        <taxon>ecological metagenomes</taxon>
    </lineage>
</organism>
<name>A0A381Y9X6_9ZZZZ</name>
<gene>
    <name evidence="1" type="ORF">METZ01_LOCUS126137</name>
</gene>
<feature type="non-terminal residue" evidence="1">
    <location>
        <position position="67"/>
    </location>
</feature>
<dbReference type="AlphaFoldDB" id="A0A381Y9X6"/>
<sequence length="67" mass="7111">MPAPFIVDSVTVGVKKTLQKMPQIVHQGGLQPARAKKGKKIYRPPASLLEPSSLGVIKAGNGTPKYS</sequence>
<reference evidence="1" key="1">
    <citation type="submission" date="2018-05" db="EMBL/GenBank/DDBJ databases">
        <authorList>
            <person name="Lanie J.A."/>
            <person name="Ng W.-L."/>
            <person name="Kazmierczak K.M."/>
            <person name="Andrzejewski T.M."/>
            <person name="Davidsen T.M."/>
            <person name="Wayne K.J."/>
            <person name="Tettelin H."/>
            <person name="Glass J.I."/>
            <person name="Rusch D."/>
            <person name="Podicherti R."/>
            <person name="Tsui H.-C.T."/>
            <person name="Winkler M.E."/>
        </authorList>
    </citation>
    <scope>NUCLEOTIDE SEQUENCE</scope>
</reference>